<feature type="transmembrane region" description="Helical" evidence="1">
    <location>
        <begin position="61"/>
        <end position="81"/>
    </location>
</feature>
<sequence>MNDMKEQIQLPVPAERQLLHPIHIGQARAVYIRGWWFARLGSIPVAVALGSVIWLLNNNLIPALLAALTTYAIGIAAGRWYTARAWDFVPRKRQLQRDGMGWRMGAAGIDAVALVAATIAFVLVAHAHRVPLAVLVFALGAVVVIGLLQGGELVYLATRTATRRDALPKIVMLIAVVISGLIAVLIGIGTAWHPQLVRVALLGGGTVLLAQTLWWVFDVSRRRQDATARPRCPQ</sequence>
<dbReference type="AlphaFoldDB" id="A0AAJ6DCW6"/>
<dbReference type="Proteomes" id="UP001224674">
    <property type="component" value="Chromosome"/>
</dbReference>
<feature type="transmembrane region" description="Helical" evidence="1">
    <location>
        <begin position="132"/>
        <end position="158"/>
    </location>
</feature>
<dbReference type="RefSeq" id="WP_279675036.1">
    <property type="nucleotide sequence ID" value="NZ_CP122565.1"/>
</dbReference>
<organism evidence="2 3">
    <name type="scientific">Auritidibacter ignavus</name>
    <dbReference type="NCBI Taxonomy" id="678932"/>
    <lineage>
        <taxon>Bacteria</taxon>
        <taxon>Bacillati</taxon>
        <taxon>Actinomycetota</taxon>
        <taxon>Actinomycetes</taxon>
        <taxon>Micrococcales</taxon>
        <taxon>Micrococcaceae</taxon>
        <taxon>Auritidibacter</taxon>
    </lineage>
</organism>
<evidence type="ECO:0000313" key="2">
    <source>
        <dbReference type="EMBL" id="WGH93571.1"/>
    </source>
</evidence>
<keyword evidence="1" id="KW-1133">Transmembrane helix</keyword>
<feature type="transmembrane region" description="Helical" evidence="1">
    <location>
        <begin position="102"/>
        <end position="126"/>
    </location>
</feature>
<evidence type="ECO:0000313" key="3">
    <source>
        <dbReference type="Proteomes" id="UP001224674"/>
    </source>
</evidence>
<gene>
    <name evidence="2" type="ORF">QDX21_01835</name>
</gene>
<dbReference type="EMBL" id="CP122566">
    <property type="protein sequence ID" value="WGH93571.1"/>
    <property type="molecule type" value="Genomic_DNA"/>
</dbReference>
<keyword evidence="3" id="KW-1185">Reference proteome</keyword>
<protein>
    <submittedName>
        <fullName evidence="2">Uncharacterized protein</fullName>
    </submittedName>
</protein>
<feature type="transmembrane region" description="Helical" evidence="1">
    <location>
        <begin position="199"/>
        <end position="217"/>
    </location>
</feature>
<feature type="transmembrane region" description="Helical" evidence="1">
    <location>
        <begin position="170"/>
        <end position="193"/>
    </location>
</feature>
<feature type="transmembrane region" description="Helical" evidence="1">
    <location>
        <begin position="36"/>
        <end position="55"/>
    </location>
</feature>
<evidence type="ECO:0000256" key="1">
    <source>
        <dbReference type="SAM" id="Phobius"/>
    </source>
</evidence>
<accession>A0AAJ6DCW6</accession>
<proteinExistence type="predicted"/>
<reference evidence="2 3" key="1">
    <citation type="submission" date="2023-03" db="EMBL/GenBank/DDBJ databases">
        <title>Complete genome sequences of several Auritidibacter ignavus strains isolated from ear infections.</title>
        <authorList>
            <person name="Baehr T."/>
            <person name="Baumhoegger A.M."/>
        </authorList>
    </citation>
    <scope>NUCLEOTIDE SEQUENCE [LARGE SCALE GENOMIC DNA]</scope>
    <source>
        <strain evidence="2 3">BABAE-6</strain>
    </source>
</reference>
<keyword evidence="1" id="KW-0472">Membrane</keyword>
<keyword evidence="1" id="KW-0812">Transmembrane</keyword>
<name>A0AAJ6DCW6_9MICC</name>